<evidence type="ECO:0000313" key="3">
    <source>
        <dbReference type="Proteomes" id="UP000886602"/>
    </source>
</evidence>
<evidence type="ECO:0000256" key="1">
    <source>
        <dbReference type="SAM" id="Phobius"/>
    </source>
</evidence>
<organism evidence="2 3">
    <name type="scientific">Candidatus Propionivibrio dominans</name>
    <dbReference type="NCBI Taxonomy" id="2954373"/>
    <lineage>
        <taxon>Bacteria</taxon>
        <taxon>Pseudomonadati</taxon>
        <taxon>Pseudomonadota</taxon>
        <taxon>Betaproteobacteria</taxon>
        <taxon>Rhodocyclales</taxon>
        <taxon>Rhodocyclaceae</taxon>
        <taxon>Propionivibrio</taxon>
    </lineage>
</organism>
<proteinExistence type="predicted"/>
<sequence>MKIIPFRTTVGRQVDDRDDFRPAAEDRMNRPHIPAWLRRVLDRSAGHRYYPLVVALIAFASAATFAFPFVIVLIPAVLIAPRRWLILGLLCGMASGMGAAVLVELFQYFGRELVISRFPELVESVTWQLASDWLESYGLFALMIIAGSPMPQTPALFLYSLVNPRPLVC</sequence>
<feature type="transmembrane region" description="Helical" evidence="1">
    <location>
        <begin position="49"/>
        <end position="78"/>
    </location>
</feature>
<accession>A0A9D7FAA4</accession>
<dbReference type="AlphaFoldDB" id="A0A9D7FAA4"/>
<comment type="caution">
    <text evidence="2">The sequence shown here is derived from an EMBL/GenBank/DDBJ whole genome shotgun (WGS) entry which is preliminary data.</text>
</comment>
<evidence type="ECO:0000313" key="2">
    <source>
        <dbReference type="EMBL" id="MBK7422753.1"/>
    </source>
</evidence>
<keyword evidence="1" id="KW-0472">Membrane</keyword>
<dbReference type="EMBL" id="JADJNC010000009">
    <property type="protein sequence ID" value="MBK7422753.1"/>
    <property type="molecule type" value="Genomic_DNA"/>
</dbReference>
<dbReference type="Proteomes" id="UP000886602">
    <property type="component" value="Unassembled WGS sequence"/>
</dbReference>
<name>A0A9D7FAA4_9RHOO</name>
<gene>
    <name evidence="2" type="ORF">IPJ48_06455</name>
</gene>
<keyword evidence="1" id="KW-0812">Transmembrane</keyword>
<keyword evidence="1" id="KW-1133">Transmembrane helix</keyword>
<protein>
    <submittedName>
        <fullName evidence="2">Uncharacterized protein</fullName>
    </submittedName>
</protein>
<reference evidence="2" key="1">
    <citation type="submission" date="2020-10" db="EMBL/GenBank/DDBJ databases">
        <title>Connecting structure to function with the recovery of over 1000 high-quality activated sludge metagenome-assembled genomes encoding full-length rRNA genes using long-read sequencing.</title>
        <authorList>
            <person name="Singleton C.M."/>
            <person name="Petriglieri F."/>
            <person name="Kristensen J.M."/>
            <person name="Kirkegaard R.H."/>
            <person name="Michaelsen T.Y."/>
            <person name="Andersen M.H."/>
            <person name="Karst S.M."/>
            <person name="Dueholm M.S."/>
            <person name="Nielsen P.H."/>
            <person name="Albertsen M."/>
        </authorList>
    </citation>
    <scope>NUCLEOTIDE SEQUENCE</scope>
    <source>
        <strain evidence="2">EsbW_18-Q3-R4-48_MAXAC.044</strain>
    </source>
</reference>
<feature type="transmembrane region" description="Helical" evidence="1">
    <location>
        <begin position="84"/>
        <end position="109"/>
    </location>
</feature>